<dbReference type="EMBL" id="FLRD01000090">
    <property type="protein sequence ID" value="SBT36165.1"/>
    <property type="molecule type" value="Genomic_DNA"/>
</dbReference>
<proteinExistence type="predicted"/>
<accession>A0A1A8YXI5</accession>
<evidence type="ECO:0000313" key="1">
    <source>
        <dbReference type="EMBL" id="SBT36165.1"/>
    </source>
</evidence>
<evidence type="ECO:0000313" key="3">
    <source>
        <dbReference type="Proteomes" id="UP000078550"/>
    </source>
</evidence>
<dbReference type="Proteomes" id="UP000078550">
    <property type="component" value="Unassembled WGS sequence"/>
</dbReference>
<evidence type="ECO:0000313" key="2">
    <source>
        <dbReference type="EMBL" id="SBT36519.1"/>
    </source>
</evidence>
<organism evidence="1 4">
    <name type="scientific">Plasmodium ovale wallikeri</name>
    <dbReference type="NCBI Taxonomy" id="864142"/>
    <lineage>
        <taxon>Eukaryota</taxon>
        <taxon>Sar</taxon>
        <taxon>Alveolata</taxon>
        <taxon>Apicomplexa</taxon>
        <taxon>Aconoidasida</taxon>
        <taxon>Haemosporida</taxon>
        <taxon>Plasmodiidae</taxon>
        <taxon>Plasmodium</taxon>
        <taxon>Plasmodium (Plasmodium)</taxon>
    </lineage>
</organism>
<reference evidence="1" key="3">
    <citation type="submission" date="2016-05" db="EMBL/GenBank/DDBJ databases">
        <authorList>
            <person name="Lavstsen T."/>
            <person name="Jespersen J.S."/>
        </authorList>
    </citation>
    <scope>NUCLEOTIDE SEQUENCE [LARGE SCALE GENOMIC DNA]</scope>
</reference>
<evidence type="ECO:0000313" key="4">
    <source>
        <dbReference type="Proteomes" id="UP000078555"/>
    </source>
</evidence>
<reference evidence="4" key="2">
    <citation type="submission" date="2016-05" db="EMBL/GenBank/DDBJ databases">
        <authorList>
            <person name="Naeem R."/>
        </authorList>
    </citation>
    <scope>NUCLEOTIDE SEQUENCE [LARGE SCALE GENOMIC DNA]</scope>
</reference>
<gene>
    <name evidence="1" type="ORF">POVWA1_031050</name>
    <name evidence="2" type="ORF">POVWA2_030730</name>
</gene>
<dbReference type="EMBL" id="FLRE01000117">
    <property type="protein sequence ID" value="SBT36519.1"/>
    <property type="molecule type" value="Genomic_DNA"/>
</dbReference>
<reference evidence="3" key="1">
    <citation type="submission" date="2016-05" db="EMBL/GenBank/DDBJ databases">
        <authorList>
            <person name="Naeem Raeece"/>
        </authorList>
    </citation>
    <scope>NUCLEOTIDE SEQUENCE [LARGE SCALE GENOMIC DNA]</scope>
</reference>
<dbReference type="AlphaFoldDB" id="A0A1A8YXI5"/>
<dbReference type="Proteomes" id="UP000078555">
    <property type="component" value="Unassembled WGS sequence"/>
</dbReference>
<protein>
    <submittedName>
        <fullName evidence="1">Uncharacterized protein</fullName>
    </submittedName>
</protein>
<name>A0A1A8YXI5_PLAOA</name>
<sequence length="79" mass="9400">MQSTICRYLLLLSALHEKKVKEVTYKKMLLKMNQVNDAYKLKNKRSLSTVELLKQDIKHLNQDVLKKKEMVKFVQKKAH</sequence>
<keyword evidence="4" id="KW-1185">Reference proteome</keyword>